<evidence type="ECO:0000313" key="1">
    <source>
        <dbReference type="EMBL" id="ASO05102.1"/>
    </source>
</evidence>
<organism evidence="1 2">
    <name type="scientific">Arenibacter algicola</name>
    <dbReference type="NCBI Taxonomy" id="616991"/>
    <lineage>
        <taxon>Bacteria</taxon>
        <taxon>Pseudomonadati</taxon>
        <taxon>Bacteroidota</taxon>
        <taxon>Flavobacteriia</taxon>
        <taxon>Flavobacteriales</taxon>
        <taxon>Flavobacteriaceae</taxon>
        <taxon>Arenibacter</taxon>
    </lineage>
</organism>
<proteinExistence type="predicted"/>
<dbReference type="RefSeq" id="WP_093977930.1">
    <property type="nucleotide sequence ID" value="NZ_CP022515.1"/>
</dbReference>
<reference evidence="1 2" key="1">
    <citation type="submission" date="2017-07" db="EMBL/GenBank/DDBJ databases">
        <title>Genome Sequence of Arenibacter algicola Strain SMS7 Isolated from a culture of the Diatom Skeletonema marinoi.</title>
        <authorList>
            <person name="Topel M."/>
            <person name="Pinder M.I.M."/>
            <person name="Johansson O.N."/>
            <person name="Kourtchenko O."/>
            <person name="Godhe A."/>
            <person name="Clarke A.K."/>
        </authorList>
    </citation>
    <scope>NUCLEOTIDE SEQUENCE [LARGE SCALE GENOMIC DNA]</scope>
    <source>
        <strain evidence="1 2">SMS7</strain>
    </source>
</reference>
<name>A0A221UUW9_9FLAO</name>
<protein>
    <submittedName>
        <fullName evidence="1">PD-(D/E)XK nuclease superfamily protein</fullName>
    </submittedName>
</protein>
<sequence>MISPETIDFINDIESIIPVFKKDPVTSLSISGYPHYENVISNWFAYFLGSNGEHQLKNLFSEAFQNCLSKKNVKADLSWLKSSVEAYREVYTKKGHFIDIVVYDEYDGTQLKYKNALIIEHKIYADLYNDLDDYYNSIEVEKCKIGIILSAKKRTDNHLLFVNVSYAEILIEIQELLGHYQLQADYKHIIYVTDLLNTMNAHSDNQTNEEIDFCFEHGAKILELEDIKANAINKLLAQLKSTVQGEMFRYKSTPAYSFVIESCNVKSFITFYYQSLFKDGHCLFKYWLDKEVVQAFVESTNKDELQLYCKSRGFEVFFKNEKNNDVIIEGTFNYDSKSGIPFPIKLNEFLETQIAAINRIIQKILISNKQQP</sequence>
<dbReference type="EMBL" id="CP022515">
    <property type="protein sequence ID" value="ASO05102.1"/>
    <property type="molecule type" value="Genomic_DNA"/>
</dbReference>
<dbReference type="AlphaFoldDB" id="A0A221UUW9"/>
<evidence type="ECO:0000313" key="2">
    <source>
        <dbReference type="Proteomes" id="UP000204551"/>
    </source>
</evidence>
<dbReference type="KEGG" id="aalg:AREALGSMS7_01634"/>
<accession>A0A221UUW9</accession>
<dbReference type="InterPro" id="IPR029470">
    <property type="entry name" value="PDDEXK_4"/>
</dbReference>
<dbReference type="Proteomes" id="UP000204551">
    <property type="component" value="Chromosome"/>
</dbReference>
<dbReference type="Pfam" id="PF14281">
    <property type="entry name" value="PDDEXK_4"/>
    <property type="match status" value="1"/>
</dbReference>
<gene>
    <name evidence="1" type="ORF">AREALGSMS7_01634</name>
</gene>